<dbReference type="Pfam" id="PF14316">
    <property type="entry name" value="DUF4381"/>
    <property type="match status" value="1"/>
</dbReference>
<evidence type="ECO:0000313" key="3">
    <source>
        <dbReference type="Proteomes" id="UP000219285"/>
    </source>
</evidence>
<keyword evidence="3" id="KW-1185">Reference proteome</keyword>
<sequence>MMQSQLPPESAQNPLAQLKDVHVPEDVYWWPLAWGWWLLAVLILALLVYVVVWWKKRRQLNRARRYAMEEARHIDSRQEDWPAKLNGILKRTAQSYFSNDSVSGLYGQRWQKFLLNRISEKPAKHNIEKGLDTLQSMLYQPTPASAEKFPVCQKAVLQWLKKANLQQKRAGNVMSNSEVNHV</sequence>
<dbReference type="RefSeq" id="WP_083638365.1">
    <property type="nucleotide sequence ID" value="NZ_CP052766.1"/>
</dbReference>
<organism evidence="2 3">
    <name type="scientific">Alteromonas pelagimontana</name>
    <dbReference type="NCBI Taxonomy" id="1858656"/>
    <lineage>
        <taxon>Bacteria</taxon>
        <taxon>Pseudomonadati</taxon>
        <taxon>Pseudomonadota</taxon>
        <taxon>Gammaproteobacteria</taxon>
        <taxon>Alteromonadales</taxon>
        <taxon>Alteromonadaceae</taxon>
        <taxon>Alteromonas/Salinimonas group</taxon>
        <taxon>Alteromonas</taxon>
    </lineage>
</organism>
<dbReference type="KEGG" id="apel:CA267_003245"/>
<dbReference type="EMBL" id="CP052766">
    <property type="protein sequence ID" value="QJR79868.1"/>
    <property type="molecule type" value="Genomic_DNA"/>
</dbReference>
<keyword evidence="1" id="KW-1133">Transmembrane helix</keyword>
<name>A0A6M4MAP1_9ALTE</name>
<dbReference type="AlphaFoldDB" id="A0A6M4MAP1"/>
<accession>A0A6M4MAP1</accession>
<protein>
    <submittedName>
        <fullName evidence="2">DUF4381 domain-containing protein</fullName>
    </submittedName>
</protein>
<dbReference type="Proteomes" id="UP000219285">
    <property type="component" value="Chromosome"/>
</dbReference>
<dbReference type="OrthoDB" id="283083at2"/>
<proteinExistence type="predicted"/>
<reference evidence="3" key="1">
    <citation type="submission" date="2014-12" db="EMBL/GenBank/DDBJ databases">
        <title>Complete genome sequence of a multi-drug resistant Klebsiella pneumoniae.</title>
        <authorList>
            <person name="Hua X."/>
            <person name="Chen Q."/>
            <person name="Li X."/>
            <person name="Feng Y."/>
            <person name="Ruan Z."/>
            <person name="Yu Y."/>
        </authorList>
    </citation>
    <scope>NUCLEOTIDE SEQUENCE [LARGE SCALE GENOMIC DNA]</scope>
    <source>
        <strain evidence="3">5.12</strain>
    </source>
</reference>
<keyword evidence="1" id="KW-0812">Transmembrane</keyword>
<feature type="transmembrane region" description="Helical" evidence="1">
    <location>
        <begin position="34"/>
        <end position="54"/>
    </location>
</feature>
<evidence type="ECO:0000256" key="1">
    <source>
        <dbReference type="SAM" id="Phobius"/>
    </source>
</evidence>
<evidence type="ECO:0000313" key="2">
    <source>
        <dbReference type="EMBL" id="QJR79868.1"/>
    </source>
</evidence>
<gene>
    <name evidence="2" type="ORF">CA267_003245</name>
</gene>
<keyword evidence="1" id="KW-0472">Membrane</keyword>
<reference evidence="2 3" key="2">
    <citation type="submission" date="2020-04" db="EMBL/GenBank/DDBJ databases">
        <title>Complete genome sequence of Alteromonas pelagimontana 5.12T.</title>
        <authorList>
            <person name="Sinha R.K."/>
            <person name="Krishnan K.P."/>
            <person name="Kurian J.P."/>
        </authorList>
    </citation>
    <scope>NUCLEOTIDE SEQUENCE [LARGE SCALE GENOMIC DNA]</scope>
    <source>
        <strain evidence="2 3">5.12</strain>
    </source>
</reference>
<dbReference type="InterPro" id="IPR025489">
    <property type="entry name" value="DUF4381"/>
</dbReference>